<name>A0A699XR70_TANCI</name>
<feature type="non-terminal residue" evidence="1">
    <location>
        <position position="83"/>
    </location>
</feature>
<evidence type="ECO:0000313" key="1">
    <source>
        <dbReference type="EMBL" id="GFD59441.1"/>
    </source>
</evidence>
<organism evidence="1">
    <name type="scientific">Tanacetum cinerariifolium</name>
    <name type="common">Dalmatian daisy</name>
    <name type="synonym">Chrysanthemum cinerariifolium</name>
    <dbReference type="NCBI Taxonomy" id="118510"/>
    <lineage>
        <taxon>Eukaryota</taxon>
        <taxon>Viridiplantae</taxon>
        <taxon>Streptophyta</taxon>
        <taxon>Embryophyta</taxon>
        <taxon>Tracheophyta</taxon>
        <taxon>Spermatophyta</taxon>
        <taxon>Magnoliopsida</taxon>
        <taxon>eudicotyledons</taxon>
        <taxon>Gunneridae</taxon>
        <taxon>Pentapetalae</taxon>
        <taxon>asterids</taxon>
        <taxon>campanulids</taxon>
        <taxon>Asterales</taxon>
        <taxon>Asteraceae</taxon>
        <taxon>Asteroideae</taxon>
        <taxon>Anthemideae</taxon>
        <taxon>Anthemidinae</taxon>
        <taxon>Tanacetum</taxon>
    </lineage>
</organism>
<comment type="caution">
    <text evidence="1">The sequence shown here is derived from an EMBL/GenBank/DDBJ whole genome shotgun (WGS) entry which is preliminary data.</text>
</comment>
<feature type="non-terminal residue" evidence="1">
    <location>
        <position position="1"/>
    </location>
</feature>
<proteinExistence type="predicted"/>
<gene>
    <name evidence="1" type="ORF">Tci_931410</name>
</gene>
<sequence>ERTVGSDREHALVAGVAGIGRGADIEQVGVGGAGAAREVGLQEAPGLHLQAGVGGVGLEVPAVGEGVLQFQHRLVVVAVPAVP</sequence>
<reference evidence="1" key="1">
    <citation type="journal article" date="2019" name="Sci. Rep.">
        <title>Draft genome of Tanacetum cinerariifolium, the natural source of mosquito coil.</title>
        <authorList>
            <person name="Yamashiro T."/>
            <person name="Shiraishi A."/>
            <person name="Satake H."/>
            <person name="Nakayama K."/>
        </authorList>
    </citation>
    <scope>NUCLEOTIDE SEQUENCE</scope>
</reference>
<dbReference type="AlphaFoldDB" id="A0A699XR70"/>
<protein>
    <submittedName>
        <fullName evidence="1">Uncharacterized protein</fullName>
    </submittedName>
</protein>
<dbReference type="EMBL" id="BKCJ011865026">
    <property type="protein sequence ID" value="GFD59441.1"/>
    <property type="molecule type" value="Genomic_DNA"/>
</dbReference>
<accession>A0A699XR70</accession>